<dbReference type="AlphaFoldDB" id="A0AAV4VFC1"/>
<organism evidence="1 2">
    <name type="scientific">Caerostris darwini</name>
    <dbReference type="NCBI Taxonomy" id="1538125"/>
    <lineage>
        <taxon>Eukaryota</taxon>
        <taxon>Metazoa</taxon>
        <taxon>Ecdysozoa</taxon>
        <taxon>Arthropoda</taxon>
        <taxon>Chelicerata</taxon>
        <taxon>Arachnida</taxon>
        <taxon>Araneae</taxon>
        <taxon>Araneomorphae</taxon>
        <taxon>Entelegynae</taxon>
        <taxon>Araneoidea</taxon>
        <taxon>Araneidae</taxon>
        <taxon>Caerostris</taxon>
    </lineage>
</organism>
<keyword evidence="2" id="KW-1185">Reference proteome</keyword>
<protein>
    <submittedName>
        <fullName evidence="1">Uncharacterized protein</fullName>
    </submittedName>
</protein>
<evidence type="ECO:0000313" key="2">
    <source>
        <dbReference type="Proteomes" id="UP001054837"/>
    </source>
</evidence>
<dbReference type="EMBL" id="BPLQ01012987">
    <property type="protein sequence ID" value="GIY69051.1"/>
    <property type="molecule type" value="Genomic_DNA"/>
</dbReference>
<dbReference type="Proteomes" id="UP001054837">
    <property type="component" value="Unassembled WGS sequence"/>
</dbReference>
<name>A0AAV4VFC1_9ARAC</name>
<sequence length="129" mass="14852">MAFYGGSLYHPVGSSLQIHELHLFCESLMAAWRFGEALSEITRRNPIPELLRCRIPMQGSMERIRLLCFETESFGFRFLMLSFGLSCFELDHLLIIATLCTRILAVLTTEEARVDTNSKSPFVERDTFR</sequence>
<proteinExistence type="predicted"/>
<accession>A0AAV4VFC1</accession>
<comment type="caution">
    <text evidence="1">The sequence shown here is derived from an EMBL/GenBank/DDBJ whole genome shotgun (WGS) entry which is preliminary data.</text>
</comment>
<reference evidence="1 2" key="1">
    <citation type="submission" date="2021-06" db="EMBL/GenBank/DDBJ databases">
        <title>Caerostris darwini draft genome.</title>
        <authorList>
            <person name="Kono N."/>
            <person name="Arakawa K."/>
        </authorList>
    </citation>
    <scope>NUCLEOTIDE SEQUENCE [LARGE SCALE GENOMIC DNA]</scope>
</reference>
<gene>
    <name evidence="1" type="ORF">CDAR_209251</name>
</gene>
<evidence type="ECO:0000313" key="1">
    <source>
        <dbReference type="EMBL" id="GIY69051.1"/>
    </source>
</evidence>